<feature type="non-terminal residue" evidence="2">
    <location>
        <position position="98"/>
    </location>
</feature>
<comment type="caution">
    <text evidence="2">The sequence shown here is derived from an EMBL/GenBank/DDBJ whole genome shotgun (WGS) entry which is preliminary data.</text>
</comment>
<name>A0A699V779_TANCI</name>
<feature type="compositionally biased region" description="Basic and acidic residues" evidence="1">
    <location>
        <begin position="30"/>
        <end position="49"/>
    </location>
</feature>
<feature type="region of interest" description="Disordered" evidence="1">
    <location>
        <begin position="30"/>
        <end position="53"/>
    </location>
</feature>
<evidence type="ECO:0000256" key="1">
    <source>
        <dbReference type="SAM" id="MobiDB-lite"/>
    </source>
</evidence>
<organism evidence="2">
    <name type="scientific">Tanacetum cinerariifolium</name>
    <name type="common">Dalmatian daisy</name>
    <name type="synonym">Chrysanthemum cinerariifolium</name>
    <dbReference type="NCBI Taxonomy" id="118510"/>
    <lineage>
        <taxon>Eukaryota</taxon>
        <taxon>Viridiplantae</taxon>
        <taxon>Streptophyta</taxon>
        <taxon>Embryophyta</taxon>
        <taxon>Tracheophyta</taxon>
        <taxon>Spermatophyta</taxon>
        <taxon>Magnoliopsida</taxon>
        <taxon>eudicotyledons</taxon>
        <taxon>Gunneridae</taxon>
        <taxon>Pentapetalae</taxon>
        <taxon>asterids</taxon>
        <taxon>campanulids</taxon>
        <taxon>Asterales</taxon>
        <taxon>Asteraceae</taxon>
        <taxon>Asteroideae</taxon>
        <taxon>Anthemideae</taxon>
        <taxon>Anthemidinae</taxon>
        <taxon>Tanacetum</taxon>
    </lineage>
</organism>
<gene>
    <name evidence="2" type="ORF">Tci_903094</name>
</gene>
<protein>
    <recommendedName>
        <fullName evidence="3">Reverse transcriptase domain-containing protein</fullName>
    </recommendedName>
</protein>
<evidence type="ECO:0000313" key="2">
    <source>
        <dbReference type="EMBL" id="GFD31125.1"/>
    </source>
</evidence>
<sequence length="98" mass="10969">MPSKSAPFTQATMHRMIKESVDAAIAAERARHANARNDARRSGPVRGHDAAPAVRPSLTWWNAKVATMDLETVNQMPWTGIKQLMPAEFCPVEEIKEW</sequence>
<dbReference type="EMBL" id="BKCJ011410701">
    <property type="protein sequence ID" value="GFD31125.1"/>
    <property type="molecule type" value="Genomic_DNA"/>
</dbReference>
<reference evidence="2" key="1">
    <citation type="journal article" date="2019" name="Sci. Rep.">
        <title>Draft genome of Tanacetum cinerariifolium, the natural source of mosquito coil.</title>
        <authorList>
            <person name="Yamashiro T."/>
            <person name="Shiraishi A."/>
            <person name="Satake H."/>
            <person name="Nakayama K."/>
        </authorList>
    </citation>
    <scope>NUCLEOTIDE SEQUENCE</scope>
</reference>
<evidence type="ECO:0008006" key="3">
    <source>
        <dbReference type="Google" id="ProtNLM"/>
    </source>
</evidence>
<proteinExistence type="predicted"/>
<accession>A0A699V779</accession>
<dbReference type="AlphaFoldDB" id="A0A699V779"/>